<dbReference type="GO" id="GO:0005829">
    <property type="term" value="C:cytosol"/>
    <property type="evidence" value="ECO:0007669"/>
    <property type="project" value="TreeGrafter"/>
</dbReference>
<dbReference type="HOGENOM" id="CLU_1798487_0_0_1"/>
<keyword evidence="7" id="KW-0175">Coiled coil</keyword>
<proteinExistence type="inferred from homology"/>
<dbReference type="Pfam" id="PF02970">
    <property type="entry name" value="TBCA"/>
    <property type="match status" value="1"/>
</dbReference>
<keyword evidence="6" id="KW-0206">Cytoskeleton</keyword>
<accession>Q29CH9</accession>
<evidence type="ECO:0000256" key="8">
    <source>
        <dbReference type="SAM" id="MobiDB-lite"/>
    </source>
</evidence>
<dbReference type="AlphaFoldDB" id="Q29CH9"/>
<dbReference type="GO" id="GO:0048487">
    <property type="term" value="F:beta-tubulin binding"/>
    <property type="evidence" value="ECO:0007669"/>
    <property type="project" value="InterPro"/>
</dbReference>
<evidence type="ECO:0000313" key="10">
    <source>
        <dbReference type="RefSeq" id="XP_002133464.2"/>
    </source>
</evidence>
<feature type="coiled-coil region" evidence="7">
    <location>
        <begin position="105"/>
        <end position="132"/>
    </location>
</feature>
<protein>
    <recommendedName>
        <fullName evidence="3 6">Tubulin-specific chaperone A</fullName>
    </recommendedName>
</protein>
<evidence type="ECO:0000256" key="4">
    <source>
        <dbReference type="ARBA" id="ARBA00023186"/>
    </source>
</evidence>
<dbReference type="SUPFAM" id="SSF46988">
    <property type="entry name" value="Tubulin chaperone cofactor A"/>
    <property type="match status" value="1"/>
</dbReference>
<dbReference type="PANTHER" id="PTHR21500:SF0">
    <property type="entry name" value="TUBULIN-SPECIFIC CHAPERONE A"/>
    <property type="match status" value="1"/>
</dbReference>
<keyword evidence="4 6" id="KW-0143">Chaperone</keyword>
<feature type="compositionally biased region" description="Polar residues" evidence="8">
    <location>
        <begin position="27"/>
        <end position="37"/>
    </location>
</feature>
<dbReference type="GO" id="GO:0005874">
    <property type="term" value="C:microtubule"/>
    <property type="evidence" value="ECO:0007669"/>
    <property type="project" value="UniProtKB-KW"/>
</dbReference>
<feature type="region of interest" description="Disordered" evidence="8">
    <location>
        <begin position="1"/>
        <end position="38"/>
    </location>
</feature>
<organism evidence="9 10">
    <name type="scientific">Drosophila pseudoobscura pseudoobscura</name>
    <name type="common">Fruit fly</name>
    <dbReference type="NCBI Taxonomy" id="46245"/>
    <lineage>
        <taxon>Eukaryota</taxon>
        <taxon>Metazoa</taxon>
        <taxon>Ecdysozoa</taxon>
        <taxon>Arthropoda</taxon>
        <taxon>Hexapoda</taxon>
        <taxon>Insecta</taxon>
        <taxon>Pterygota</taxon>
        <taxon>Neoptera</taxon>
        <taxon>Endopterygota</taxon>
        <taxon>Diptera</taxon>
        <taxon>Brachycera</taxon>
        <taxon>Muscomorpha</taxon>
        <taxon>Ephydroidea</taxon>
        <taxon>Drosophilidae</taxon>
        <taxon>Drosophila</taxon>
        <taxon>Sophophora</taxon>
    </lineage>
</organism>
<comment type="similarity">
    <text evidence="2 6">Belongs to the TBCA family.</text>
</comment>
<name>Q29CH9_DROPS</name>
<dbReference type="FunCoup" id="Q29CH9">
    <property type="interactions" value="1"/>
</dbReference>
<dbReference type="GO" id="GO:0007021">
    <property type="term" value="P:tubulin complex assembly"/>
    <property type="evidence" value="ECO:0007669"/>
    <property type="project" value="UniProtKB-UniRule"/>
</dbReference>
<dbReference type="Gene3D" id="1.20.58.90">
    <property type="match status" value="1"/>
</dbReference>
<dbReference type="InParanoid" id="Q29CH9"/>
<dbReference type="KEGG" id="dpo:4811659"/>
<evidence type="ECO:0000256" key="7">
    <source>
        <dbReference type="SAM" id="Coils"/>
    </source>
</evidence>
<dbReference type="RefSeq" id="XP_002133464.2">
    <property type="nucleotide sequence ID" value="XM_002133428.3"/>
</dbReference>
<dbReference type="KEGG" id="dpo:6901930"/>
<accession>A0A6I8UYP0</accession>
<evidence type="ECO:0000313" key="9">
    <source>
        <dbReference type="Proteomes" id="UP000001819"/>
    </source>
</evidence>
<dbReference type="PANTHER" id="PTHR21500">
    <property type="entry name" value="TUBULIN-SPECIFIC CHAPERONE A"/>
    <property type="match status" value="1"/>
</dbReference>
<sequence>MYCPRITKPQANDNRPQAKPKPKPKLESNQRPTTYYSGSDPRLEQLVVYRSLLEHLLDQKIHYDRERELEEQRLERFRREGLNERSLMVQERVLKKTQAMLPGIVFKMRNEVDRLQRLLETDQKQLRQLDLELFDQCQELVSASKQSLDHQL</sequence>
<evidence type="ECO:0000256" key="1">
    <source>
        <dbReference type="ARBA" id="ARBA00003046"/>
    </source>
</evidence>
<dbReference type="GO" id="GO:0007023">
    <property type="term" value="P:post-chaperonin tubulin folding pathway"/>
    <property type="evidence" value="ECO:0007669"/>
    <property type="project" value="UniProtKB-UniRule"/>
</dbReference>
<keyword evidence="6" id="KW-0963">Cytoplasm</keyword>
<evidence type="ECO:0000256" key="2">
    <source>
        <dbReference type="ARBA" id="ARBA00006806"/>
    </source>
</evidence>
<dbReference type="Bgee" id="FBgn0081505">
    <property type="expression patterns" value="Expressed in male reproductive system and 1 other cell type or tissue"/>
</dbReference>
<evidence type="ECO:0000256" key="5">
    <source>
        <dbReference type="ARBA" id="ARBA00026055"/>
    </source>
</evidence>
<reference evidence="10" key="1">
    <citation type="submission" date="2025-08" db="UniProtKB">
        <authorList>
            <consortium name="RefSeq"/>
        </authorList>
    </citation>
    <scope>IDENTIFICATION</scope>
    <source>
        <strain evidence="10">MV-25-SWS-2005</strain>
        <tissue evidence="10">Whole body</tissue>
    </source>
</reference>
<dbReference type="SMR" id="Q29CH9"/>
<dbReference type="InterPro" id="IPR004226">
    <property type="entry name" value="TBCA"/>
</dbReference>
<comment type="subunit">
    <text evidence="5 6">Supercomplex made of cofactors A to E. Cofactors A and D function by capturing and stabilizing tubulin in a quasi-native conformation. Cofactor E binds to the cofactor D-tubulin complex; interaction with cofactor C then causes the release of tubulin polypeptides that are committed to the native state.</text>
</comment>
<comment type="function">
    <text evidence="1">Tubulin-folding protein; involved in the early step of the tubulin folding pathway.</text>
</comment>
<dbReference type="InterPro" id="IPR036126">
    <property type="entry name" value="TBCA_sf"/>
</dbReference>
<dbReference type="OMA" id="MYSPHIA"/>
<evidence type="ECO:0000256" key="6">
    <source>
        <dbReference type="RuleBase" id="RU364030"/>
    </source>
</evidence>
<gene>
    <name evidence="10" type="primary">LOC6901930</name>
</gene>
<keyword evidence="9" id="KW-1185">Reference proteome</keyword>
<keyword evidence="6" id="KW-0493">Microtubule</keyword>
<dbReference type="Proteomes" id="UP000001819">
    <property type="component" value="Chromosome X"/>
</dbReference>
<comment type="subcellular location">
    <subcellularLocation>
        <location evidence="6">Cytoplasm</location>
        <location evidence="6">Cytoskeleton</location>
    </subcellularLocation>
</comment>
<evidence type="ECO:0000256" key="3">
    <source>
        <dbReference type="ARBA" id="ARBA00015002"/>
    </source>
</evidence>